<organism evidence="1 2">
    <name type="scientific">Oryza sativa subsp. japonica</name>
    <name type="common">Rice</name>
    <dbReference type="NCBI Taxonomy" id="39947"/>
    <lineage>
        <taxon>Eukaryota</taxon>
        <taxon>Viridiplantae</taxon>
        <taxon>Streptophyta</taxon>
        <taxon>Embryophyta</taxon>
        <taxon>Tracheophyta</taxon>
        <taxon>Spermatophyta</taxon>
        <taxon>Magnoliopsida</taxon>
        <taxon>Liliopsida</taxon>
        <taxon>Poales</taxon>
        <taxon>Poaceae</taxon>
        <taxon>BOP clade</taxon>
        <taxon>Oryzoideae</taxon>
        <taxon>Oryzeae</taxon>
        <taxon>Oryzinae</taxon>
        <taxon>Oryza</taxon>
        <taxon>Oryza sativa</taxon>
    </lineage>
</organism>
<protein>
    <submittedName>
        <fullName evidence="1">Os11g0592650 protein</fullName>
    </submittedName>
</protein>
<accession>C7J8N1</accession>
<reference evidence="1 2" key="1">
    <citation type="journal article" date="2005" name="Nature">
        <title>The map-based sequence of the rice genome.</title>
        <authorList>
            <consortium name="International rice genome sequencing project (IRGSP)"/>
            <person name="Matsumoto T."/>
            <person name="Wu J."/>
            <person name="Kanamori H."/>
            <person name="Katayose Y."/>
            <person name="Fujisawa M."/>
            <person name="Namiki N."/>
            <person name="Mizuno H."/>
            <person name="Yamamoto K."/>
            <person name="Antonio B.A."/>
            <person name="Baba T."/>
            <person name="Sakata K."/>
            <person name="Nagamura Y."/>
            <person name="Aoki H."/>
            <person name="Arikawa K."/>
            <person name="Arita K."/>
            <person name="Bito T."/>
            <person name="Chiden Y."/>
            <person name="Fujitsuka N."/>
            <person name="Fukunaka R."/>
            <person name="Hamada M."/>
            <person name="Harada C."/>
            <person name="Hayashi A."/>
            <person name="Hijishita S."/>
            <person name="Honda M."/>
            <person name="Hosokawa S."/>
            <person name="Ichikawa Y."/>
            <person name="Idonuma A."/>
            <person name="Iijima M."/>
            <person name="Ikeda M."/>
            <person name="Ikeno M."/>
            <person name="Ito K."/>
            <person name="Ito S."/>
            <person name="Ito T."/>
            <person name="Ito Y."/>
            <person name="Ito Y."/>
            <person name="Iwabuchi A."/>
            <person name="Kamiya K."/>
            <person name="Karasawa W."/>
            <person name="Kurita K."/>
            <person name="Katagiri S."/>
            <person name="Kikuta A."/>
            <person name="Kobayashi H."/>
            <person name="Kobayashi N."/>
            <person name="Machita K."/>
            <person name="Maehara T."/>
            <person name="Masukawa M."/>
            <person name="Mizubayashi T."/>
            <person name="Mukai Y."/>
            <person name="Nagasaki H."/>
            <person name="Nagata Y."/>
            <person name="Naito S."/>
            <person name="Nakashima M."/>
            <person name="Nakama Y."/>
            <person name="Nakamichi Y."/>
            <person name="Nakamura M."/>
            <person name="Meguro A."/>
            <person name="Negishi M."/>
            <person name="Ohta I."/>
            <person name="Ohta T."/>
            <person name="Okamoto M."/>
            <person name="Ono N."/>
            <person name="Saji S."/>
            <person name="Sakaguchi M."/>
            <person name="Sakai K."/>
            <person name="Shibata M."/>
            <person name="Shimokawa T."/>
            <person name="Song J."/>
            <person name="Takazaki Y."/>
            <person name="Terasawa K."/>
            <person name="Tsugane M."/>
            <person name="Tsuji K."/>
            <person name="Ueda S."/>
            <person name="Waki K."/>
            <person name="Yamagata H."/>
            <person name="Yamamoto M."/>
            <person name="Yamamoto S."/>
            <person name="Yamane H."/>
            <person name="Yoshiki S."/>
            <person name="Yoshihara R."/>
            <person name="Yukawa K."/>
            <person name="Zhong H."/>
            <person name="Yano M."/>
            <person name="Yuan Q."/>
            <person name="Ouyang S."/>
            <person name="Liu J."/>
            <person name="Jones K.M."/>
            <person name="Gansberger K."/>
            <person name="Moffat K."/>
            <person name="Hill J."/>
            <person name="Bera J."/>
            <person name="Fadrosh D."/>
            <person name="Jin S."/>
            <person name="Johri S."/>
            <person name="Kim M."/>
            <person name="Overton L."/>
            <person name="Reardon M."/>
            <person name="Tsitrin T."/>
            <person name="Vuong H."/>
            <person name="Weaver B."/>
            <person name="Ciecko A."/>
            <person name="Tallon L."/>
            <person name="Jackson J."/>
            <person name="Pai G."/>
            <person name="Aken S.V."/>
            <person name="Utterback T."/>
            <person name="Reidmuller S."/>
            <person name="Feldblyum T."/>
            <person name="Hsiao J."/>
            <person name="Zismann V."/>
            <person name="Iobst S."/>
            <person name="de Vazeille A.R."/>
            <person name="Buell C.R."/>
            <person name="Ying K."/>
            <person name="Li Y."/>
            <person name="Lu T."/>
            <person name="Huang Y."/>
            <person name="Zhao Q."/>
            <person name="Feng Q."/>
            <person name="Zhang L."/>
            <person name="Zhu J."/>
            <person name="Weng Q."/>
            <person name="Mu J."/>
            <person name="Lu Y."/>
            <person name="Fan D."/>
            <person name="Liu Y."/>
            <person name="Guan J."/>
            <person name="Zhang Y."/>
            <person name="Yu S."/>
            <person name="Liu X."/>
            <person name="Zhang Y."/>
            <person name="Hong G."/>
            <person name="Han B."/>
            <person name="Choisne N."/>
            <person name="Demange N."/>
            <person name="Orjeda G."/>
            <person name="Samain S."/>
            <person name="Cattolico L."/>
            <person name="Pelletier E."/>
            <person name="Couloux A."/>
            <person name="Segurens B."/>
            <person name="Wincker P."/>
            <person name="D'Hont A."/>
            <person name="Scarpelli C."/>
            <person name="Weissenbach J."/>
            <person name="Salanoubat M."/>
            <person name="Quetier F."/>
            <person name="Yu Y."/>
            <person name="Kim H.R."/>
            <person name="Rambo T."/>
            <person name="Currie J."/>
            <person name="Collura K."/>
            <person name="Luo M."/>
            <person name="Yang T."/>
            <person name="Ammiraju J.S.S."/>
            <person name="Engler F."/>
            <person name="Soderlund C."/>
            <person name="Wing R.A."/>
            <person name="Palmer L.E."/>
            <person name="de la Bastide M."/>
            <person name="Spiegel L."/>
            <person name="Nascimento L."/>
            <person name="Zutavern T."/>
            <person name="O'Shaughnessy A."/>
            <person name="Dike S."/>
            <person name="Dedhia N."/>
            <person name="Preston R."/>
            <person name="Balija V."/>
            <person name="McCombie W.R."/>
            <person name="Chow T."/>
            <person name="Chen H."/>
            <person name="Chung M."/>
            <person name="Chen C."/>
            <person name="Shaw J."/>
            <person name="Wu H."/>
            <person name="Hsiao K."/>
            <person name="Chao Y."/>
            <person name="Chu M."/>
            <person name="Cheng C."/>
            <person name="Hour A."/>
            <person name="Lee P."/>
            <person name="Lin S."/>
            <person name="Lin Y."/>
            <person name="Liou J."/>
            <person name="Liu S."/>
            <person name="Hsing Y."/>
            <person name="Raghuvanshi S."/>
            <person name="Mohanty A."/>
            <person name="Bharti A.K."/>
            <person name="Gaur A."/>
            <person name="Gupta V."/>
            <person name="Kumar D."/>
            <person name="Ravi V."/>
            <person name="Vij S."/>
            <person name="Kapur A."/>
            <person name="Khurana P."/>
            <person name="Khurana P."/>
            <person name="Khurana J.P."/>
            <person name="Tyagi A.K."/>
            <person name="Gaikwad K."/>
            <person name="Singh A."/>
            <person name="Dalal V."/>
            <person name="Srivastava S."/>
            <person name="Dixit A."/>
            <person name="Pal A.K."/>
            <person name="Ghazi I.A."/>
            <person name="Yadav M."/>
            <person name="Pandit A."/>
            <person name="Bhargava A."/>
            <person name="Sureshbabu K."/>
            <person name="Batra K."/>
            <person name="Sharma T.R."/>
            <person name="Mohapatra T."/>
            <person name="Singh N.K."/>
            <person name="Messing J."/>
            <person name="Nelson A.B."/>
            <person name="Fuks G."/>
            <person name="Kavchok S."/>
            <person name="Keizer G."/>
            <person name="Linton E."/>
            <person name="Llaca V."/>
            <person name="Song R."/>
            <person name="Tanyolac B."/>
            <person name="Young S."/>
            <person name="Ho-Il K."/>
            <person name="Hahn J.H."/>
            <person name="Sangsakoo G."/>
            <person name="Vanavichit A."/>
            <person name="de Mattos Luiz.A.T."/>
            <person name="Zimmer P.D."/>
            <person name="Malone G."/>
            <person name="Dellagostin O."/>
            <person name="de Oliveira A.C."/>
            <person name="Bevan M."/>
            <person name="Bancroft I."/>
            <person name="Minx P."/>
            <person name="Cordum H."/>
            <person name="Wilson R."/>
            <person name="Cheng Z."/>
            <person name="Jin W."/>
            <person name="Jiang J."/>
            <person name="Leong S.A."/>
            <person name="Iwama H."/>
            <person name="Gojobori T."/>
            <person name="Itoh T."/>
            <person name="Niimura Y."/>
            <person name="Fujii Y."/>
            <person name="Habara T."/>
            <person name="Sakai H."/>
            <person name="Sato Y."/>
            <person name="Wilson G."/>
            <person name="Kumar K."/>
            <person name="McCouch S."/>
            <person name="Juretic N."/>
            <person name="Hoen D."/>
            <person name="Wright S."/>
            <person name="Bruskiewich R."/>
            <person name="Bureau T."/>
            <person name="Miyao A."/>
            <person name="Hirochika H."/>
            <person name="Nishikawa T."/>
            <person name="Kadowaki K."/>
            <person name="Sugiura M."/>
            <person name="Burr B."/>
            <person name="Sasaki T."/>
        </authorList>
    </citation>
    <scope>NUCLEOTIDE SEQUENCE [LARGE SCALE GENOMIC DNA]</scope>
    <source>
        <strain evidence="2">cv. Nipponbare</strain>
    </source>
</reference>
<evidence type="ECO:0000313" key="1">
    <source>
        <dbReference type="EMBL" id="BAH95356.1"/>
    </source>
</evidence>
<dbReference type="KEGG" id="dosa:Os11g0592650"/>
<gene>
    <name evidence="1" type="ordered locus">Os11g0592650</name>
</gene>
<dbReference type="AlphaFoldDB" id="C7J8N1"/>
<reference evidence="2" key="2">
    <citation type="journal article" date="2008" name="Nucleic Acids Res.">
        <title>The rice annotation project database (RAP-DB): 2008 update.</title>
        <authorList>
            <consortium name="The rice annotation project (RAP)"/>
        </authorList>
    </citation>
    <scope>GENOME REANNOTATION</scope>
    <source>
        <strain evidence="2">cv. Nipponbare</strain>
    </source>
</reference>
<dbReference type="EMBL" id="AP008217">
    <property type="protein sequence ID" value="BAH95356.1"/>
    <property type="molecule type" value="Genomic_DNA"/>
</dbReference>
<evidence type="ECO:0000313" key="2">
    <source>
        <dbReference type="Proteomes" id="UP000000763"/>
    </source>
</evidence>
<proteinExistence type="predicted"/>
<dbReference type="Proteomes" id="UP000000763">
    <property type="component" value="Chromosome 11"/>
</dbReference>
<name>C7J8N1_ORYSJ</name>
<sequence>MFMALWSESLWACGLGCFLEAAGFAVAGCCGLPFLLLLLHLQMLSRLSRLARQHGRGVLSLSSDELEASAAVEAFLLPSFGDLGRVVGSCRENGAETVVRSMFFFCFFF</sequence>